<dbReference type="HOGENOM" id="CLU_3323233_0_0_3"/>
<name>B0C141_ACAM1</name>
<sequence>MQWTVCIEVRWILLWSVGLVEVLHAYSNAKSVRVFFNF</sequence>
<evidence type="ECO:0000313" key="1">
    <source>
        <dbReference type="EMBL" id="ABW28439.1"/>
    </source>
</evidence>
<dbReference type="EMBL" id="CP000828">
    <property type="protein sequence ID" value="ABW28439.1"/>
    <property type="molecule type" value="Genomic_DNA"/>
</dbReference>
<proteinExistence type="predicted"/>
<protein>
    <submittedName>
        <fullName evidence="1">Uncharacterized protein</fullName>
    </submittedName>
</protein>
<dbReference type="Proteomes" id="UP000000268">
    <property type="component" value="Chromosome"/>
</dbReference>
<keyword evidence="2" id="KW-1185">Reference proteome</keyword>
<dbReference type="AlphaFoldDB" id="B0C141"/>
<accession>B0C141</accession>
<reference evidence="1 2" key="1">
    <citation type="journal article" date="2008" name="Proc. Natl. Acad. Sci. U.S.A.">
        <title>Niche adaptation and genome expansion in the chlorophyll d-producing cyanobacterium Acaryochloris marina.</title>
        <authorList>
            <person name="Swingley W.D."/>
            <person name="Chen M."/>
            <person name="Cheung P.C."/>
            <person name="Conrad A.L."/>
            <person name="Dejesa L.C."/>
            <person name="Hao J."/>
            <person name="Honchak B.M."/>
            <person name="Karbach L.E."/>
            <person name="Kurdoglu A."/>
            <person name="Lahiri S."/>
            <person name="Mastrian S.D."/>
            <person name="Miyashita H."/>
            <person name="Page L."/>
            <person name="Ramakrishna P."/>
            <person name="Satoh S."/>
            <person name="Sattley W.M."/>
            <person name="Shimada Y."/>
            <person name="Taylor H.L."/>
            <person name="Tomo T."/>
            <person name="Tsuchiya T."/>
            <person name="Wang Z.T."/>
            <person name="Raymond J."/>
            <person name="Mimuro M."/>
            <person name="Blankenship R.E."/>
            <person name="Touchman J.W."/>
        </authorList>
    </citation>
    <scope>NUCLEOTIDE SEQUENCE [LARGE SCALE GENOMIC DNA]</scope>
    <source>
        <strain evidence="2">MBIC 11017</strain>
    </source>
</reference>
<gene>
    <name evidence="1" type="ordered locus">AM1_3446</name>
</gene>
<organism evidence="1 2">
    <name type="scientific">Acaryochloris marina (strain MBIC 11017)</name>
    <dbReference type="NCBI Taxonomy" id="329726"/>
    <lineage>
        <taxon>Bacteria</taxon>
        <taxon>Bacillati</taxon>
        <taxon>Cyanobacteriota</taxon>
        <taxon>Cyanophyceae</taxon>
        <taxon>Acaryochloridales</taxon>
        <taxon>Acaryochloridaceae</taxon>
        <taxon>Acaryochloris</taxon>
    </lineage>
</organism>
<dbReference type="KEGG" id="amr:AM1_3446"/>
<evidence type="ECO:0000313" key="2">
    <source>
        <dbReference type="Proteomes" id="UP000000268"/>
    </source>
</evidence>